<dbReference type="PANTHER" id="PTHR30222:SF2">
    <property type="entry name" value="ABC TRANSPORTER SUBSTRATE-BINDING PROTEIN"/>
    <property type="match status" value="1"/>
</dbReference>
<reference evidence="2" key="1">
    <citation type="submission" date="2018-05" db="EMBL/GenBank/DDBJ databases">
        <authorList>
            <person name="Lanie J.A."/>
            <person name="Ng W.-L."/>
            <person name="Kazmierczak K.M."/>
            <person name="Andrzejewski T.M."/>
            <person name="Davidsen T.M."/>
            <person name="Wayne K.J."/>
            <person name="Tettelin H."/>
            <person name="Glass J.I."/>
            <person name="Rusch D."/>
            <person name="Podicherti R."/>
            <person name="Tsui H.-C.T."/>
            <person name="Winkler M.E."/>
        </authorList>
    </citation>
    <scope>NUCLEOTIDE SEQUENCE</scope>
</reference>
<accession>A0A381RM66</accession>
<evidence type="ECO:0000313" key="2">
    <source>
        <dbReference type="EMBL" id="SUZ92314.1"/>
    </source>
</evidence>
<dbReference type="AlphaFoldDB" id="A0A381RM66"/>
<evidence type="ECO:0000256" key="1">
    <source>
        <dbReference type="ARBA" id="ARBA00022729"/>
    </source>
</evidence>
<proteinExistence type="predicted"/>
<dbReference type="Gene3D" id="3.40.190.10">
    <property type="entry name" value="Periplasmic binding protein-like II"/>
    <property type="match status" value="2"/>
</dbReference>
<dbReference type="Pfam" id="PF13416">
    <property type="entry name" value="SBP_bac_8"/>
    <property type="match status" value="1"/>
</dbReference>
<organism evidence="2">
    <name type="scientific">marine metagenome</name>
    <dbReference type="NCBI Taxonomy" id="408172"/>
    <lineage>
        <taxon>unclassified sequences</taxon>
        <taxon>metagenomes</taxon>
        <taxon>ecological metagenomes</taxon>
    </lineage>
</organism>
<keyword evidence="1" id="KW-0732">Signal</keyword>
<gene>
    <name evidence="2" type="ORF">METZ01_LOCUS45168</name>
</gene>
<sequence length="392" mass="43299">MALSIKYIQKYTLAYTRDSPFPIITEDSMIKFRPTVSTPPSDGRRTFLKGTAAGAAAMTFPAIVRSASDRKIVCRDPGGPFTPGFAAAFYDDFKKVSGITAVGIQGDHEPTGLIKAMVDTKTYTWDCALLSKSSHKVVALGGYLAPIYGSGGPGPNMSQIPESMRGEFISGNDVYATLMCYRTDTPLGKNPPKNWADFWDVENFPGVRAMRKHPYDTLEFALMADGVASEDVYPIDADRAFKSLDRIKPHVDIWWTGGAQTSQLLKTGEVDLTFTWNGRSQVAIDDGAPVEMVWKGAMWAFEGWSILNGGPNVDLCRVFAEYAADGERQAKFTPHVAYGPCNPNAYDYIDPERAKVLPTNPKYLPHMLAADDVYWGEHKDALMERFNAWLLT</sequence>
<dbReference type="InterPro" id="IPR006059">
    <property type="entry name" value="SBP"/>
</dbReference>
<dbReference type="CDD" id="cd13589">
    <property type="entry name" value="PBP2_polyamine_RpCGA009"/>
    <property type="match status" value="1"/>
</dbReference>
<dbReference type="PANTHER" id="PTHR30222">
    <property type="entry name" value="SPERMIDINE/PUTRESCINE-BINDING PERIPLASMIC PROTEIN"/>
    <property type="match status" value="1"/>
</dbReference>
<name>A0A381RM66_9ZZZZ</name>
<dbReference type="EMBL" id="UINC01002048">
    <property type="protein sequence ID" value="SUZ92314.1"/>
    <property type="molecule type" value="Genomic_DNA"/>
</dbReference>
<dbReference type="SUPFAM" id="SSF53850">
    <property type="entry name" value="Periplasmic binding protein-like II"/>
    <property type="match status" value="1"/>
</dbReference>
<protein>
    <submittedName>
        <fullName evidence="2">Uncharacterized protein</fullName>
    </submittedName>
</protein>